<feature type="compositionally biased region" description="Polar residues" evidence="3">
    <location>
        <begin position="123"/>
        <end position="144"/>
    </location>
</feature>
<keyword evidence="6" id="KW-1185">Reference proteome</keyword>
<proteinExistence type="predicted"/>
<dbReference type="Pfam" id="PF05383">
    <property type="entry name" value="La"/>
    <property type="match status" value="1"/>
</dbReference>
<dbReference type="RefSeq" id="XP_056071127.1">
    <property type="nucleotide sequence ID" value="XM_056213860.1"/>
</dbReference>
<dbReference type="CDD" id="cd07323">
    <property type="entry name" value="LAM"/>
    <property type="match status" value="1"/>
</dbReference>
<evidence type="ECO:0000256" key="2">
    <source>
        <dbReference type="PROSITE-ProRule" id="PRU00332"/>
    </source>
</evidence>
<gene>
    <name evidence="5" type="ORF">N0V89_005081</name>
</gene>
<dbReference type="AlphaFoldDB" id="A0A9W8XLI5"/>
<feature type="compositionally biased region" description="Polar residues" evidence="3">
    <location>
        <begin position="433"/>
        <end position="457"/>
    </location>
</feature>
<feature type="compositionally biased region" description="Polar residues" evidence="3">
    <location>
        <begin position="356"/>
        <end position="374"/>
    </location>
</feature>
<evidence type="ECO:0000256" key="3">
    <source>
        <dbReference type="SAM" id="MobiDB-lite"/>
    </source>
</evidence>
<evidence type="ECO:0000259" key="4">
    <source>
        <dbReference type="PROSITE" id="PS50961"/>
    </source>
</evidence>
<dbReference type="PROSITE" id="PS50961">
    <property type="entry name" value="HTH_LA"/>
    <property type="match status" value="1"/>
</dbReference>
<feature type="region of interest" description="Disordered" evidence="3">
    <location>
        <begin position="736"/>
        <end position="764"/>
    </location>
</feature>
<feature type="compositionally biased region" description="Basic and acidic residues" evidence="3">
    <location>
        <begin position="461"/>
        <end position="475"/>
    </location>
</feature>
<dbReference type="EMBL" id="JAPEUX010000004">
    <property type="protein sequence ID" value="KAJ4353353.1"/>
    <property type="molecule type" value="Genomic_DNA"/>
</dbReference>
<sequence length="877" mass="94397">MATTANSRTGSDAASVPFSYAQAAKGLVAAPGSSASKTSSSGAATPAKDSQSVSTSTAAVMSWAEDAEGHDSHSEKIPGAGESRTQSTKSAATPSELTAAALSSPEIGASTASTVTKDDDVSSIPNTSSDSTWENKSQASTSVDKSTEPSDKSSQKGKGKKREQAPAKPLQEAPLPAVNIWQQRAELRKPVKPTAAAPLSNGVANGTSPVKQPKDAENVDPKSRVQEEKANTLRQSSKSETDSDKSRKNTRARPQERDAREASNAVSIPLDRDQESWPTMDAAIDEDRKKAQEKTEKSDKERKETTGAKASSKGQWVKVPFVPSVNFNTPLPSSGARRGGRSAARGGAQNGGRAGFSTSGPEKDASTPTATANGEQPRRGRPDVPVRETSPKTKRTASASSFATKDKSAQFNGEKPKSTQTDVESQSKENGVPTESQNISGPSQHNTFPRQYPSNRPNKGRRTEWPGPDRRKETDPAAATKENGVLNDHTSASTQTDGPEDVERRTFAEGQLPHQSKRGSSDRYGAFNGRERRGGRGGGRGGNFSNGHQFANGHMKSSSTYPGPMSPTAFNPEQSPYFPQSRYRAGPRSQSVTNENMYRGPGQFGGPQQMPPINAYMGGNGYDYPMVQPMNVAPFGQIGMDHFALFSMVTTQLEYYFSLDNLCKDMFLRKHMDSKGFVFLSFISDFNRIKHLTTDLELIKLVCYQSRAIEFRVGHDGKDRLRARDNWQQWVLPVEERDSSAQNEGPEELYNPPIPHPNGFDPNGNPRYPDMHTMSPSAPGVYAADGPMPTANGFHPGAQQHVSATLNESVPNGVNTENGNGNAIPNGHPIDESTKAVSGEPDSFSDEQVENHVADESEERVDRRAIPKPNGVGAFSE</sequence>
<dbReference type="InterPro" id="IPR045180">
    <property type="entry name" value="La_dom_prot"/>
</dbReference>
<feature type="region of interest" description="Disordered" evidence="3">
    <location>
        <begin position="27"/>
        <end position="588"/>
    </location>
</feature>
<feature type="compositionally biased region" description="Polar residues" evidence="3">
    <location>
        <begin position="545"/>
        <end position="561"/>
    </location>
</feature>
<name>A0A9W8XLI5_9PLEO</name>
<dbReference type="SUPFAM" id="SSF46785">
    <property type="entry name" value="Winged helix' DNA-binding domain"/>
    <property type="match status" value="1"/>
</dbReference>
<feature type="compositionally biased region" description="Polar residues" evidence="3">
    <location>
        <begin position="814"/>
        <end position="823"/>
    </location>
</feature>
<accession>A0A9W8XLI5</accession>
<organism evidence="5 6">
    <name type="scientific">Didymosphaeria variabile</name>
    <dbReference type="NCBI Taxonomy" id="1932322"/>
    <lineage>
        <taxon>Eukaryota</taxon>
        <taxon>Fungi</taxon>
        <taxon>Dikarya</taxon>
        <taxon>Ascomycota</taxon>
        <taxon>Pezizomycotina</taxon>
        <taxon>Dothideomycetes</taxon>
        <taxon>Pleosporomycetidae</taxon>
        <taxon>Pleosporales</taxon>
        <taxon>Massarineae</taxon>
        <taxon>Didymosphaeriaceae</taxon>
        <taxon>Didymosphaeria</taxon>
    </lineage>
</organism>
<dbReference type="InterPro" id="IPR036390">
    <property type="entry name" value="WH_DNA-bd_sf"/>
</dbReference>
<dbReference type="SMART" id="SM00715">
    <property type="entry name" value="LA"/>
    <property type="match status" value="1"/>
</dbReference>
<feature type="compositionally biased region" description="Basic and acidic residues" evidence="3">
    <location>
        <begin position="376"/>
        <end position="391"/>
    </location>
</feature>
<feature type="compositionally biased region" description="Basic and acidic residues" evidence="3">
    <location>
        <begin position="212"/>
        <end position="261"/>
    </location>
</feature>
<dbReference type="GeneID" id="80908611"/>
<feature type="compositionally biased region" description="Basic and acidic residues" evidence="3">
    <location>
        <begin position="67"/>
        <end position="76"/>
    </location>
</feature>
<dbReference type="InterPro" id="IPR036388">
    <property type="entry name" value="WH-like_DNA-bd_sf"/>
</dbReference>
<feature type="compositionally biased region" description="Basic and acidic residues" evidence="3">
    <location>
        <begin position="145"/>
        <end position="154"/>
    </location>
</feature>
<feature type="compositionally biased region" description="Polar residues" evidence="3">
    <location>
        <begin position="83"/>
        <end position="96"/>
    </location>
</feature>
<feature type="compositionally biased region" description="Low complexity" evidence="3">
    <location>
        <begin position="29"/>
        <end position="48"/>
    </location>
</feature>
<dbReference type="GO" id="GO:0045727">
    <property type="term" value="P:positive regulation of translation"/>
    <property type="evidence" value="ECO:0007669"/>
    <property type="project" value="TreeGrafter"/>
</dbReference>
<feature type="compositionally biased region" description="Basic and acidic residues" evidence="3">
    <location>
        <begin position="285"/>
        <end position="306"/>
    </location>
</feature>
<feature type="region of interest" description="Disordered" evidence="3">
    <location>
        <begin position="814"/>
        <end position="877"/>
    </location>
</feature>
<dbReference type="Gene3D" id="1.10.10.10">
    <property type="entry name" value="Winged helix-like DNA-binding domain superfamily/Winged helix DNA-binding domain"/>
    <property type="match status" value="1"/>
</dbReference>
<dbReference type="PANTHER" id="PTHR22792">
    <property type="entry name" value="LUPUS LA PROTEIN-RELATED"/>
    <property type="match status" value="1"/>
</dbReference>
<feature type="domain" description="HTH La-type RNA-binding" evidence="4">
    <location>
        <begin position="639"/>
        <end position="730"/>
    </location>
</feature>
<evidence type="ECO:0000256" key="1">
    <source>
        <dbReference type="ARBA" id="ARBA00022884"/>
    </source>
</evidence>
<dbReference type="InterPro" id="IPR006630">
    <property type="entry name" value="La_HTH"/>
</dbReference>
<feature type="compositionally biased region" description="Polar residues" evidence="3">
    <location>
        <begin position="49"/>
        <end position="59"/>
    </location>
</feature>
<dbReference type="GO" id="GO:0003723">
    <property type="term" value="F:RNA binding"/>
    <property type="evidence" value="ECO:0007669"/>
    <property type="project" value="UniProtKB-UniRule"/>
</dbReference>
<evidence type="ECO:0000313" key="6">
    <source>
        <dbReference type="Proteomes" id="UP001140513"/>
    </source>
</evidence>
<evidence type="ECO:0000313" key="5">
    <source>
        <dbReference type="EMBL" id="KAJ4353353.1"/>
    </source>
</evidence>
<dbReference type="GO" id="GO:0010494">
    <property type="term" value="C:cytoplasmic stress granule"/>
    <property type="evidence" value="ECO:0007669"/>
    <property type="project" value="TreeGrafter"/>
</dbReference>
<dbReference type="PANTHER" id="PTHR22792:SF132">
    <property type="entry name" value="LA-RELATED PROTEIN 1"/>
    <property type="match status" value="1"/>
</dbReference>
<comment type="caution">
    <text evidence="5">The sequence shown here is derived from an EMBL/GenBank/DDBJ whole genome shotgun (WGS) entry which is preliminary data.</text>
</comment>
<keyword evidence="1 2" id="KW-0694">RNA-binding</keyword>
<dbReference type="OrthoDB" id="340227at2759"/>
<feature type="compositionally biased region" description="Basic and acidic residues" evidence="3">
    <location>
        <begin position="849"/>
        <end position="865"/>
    </location>
</feature>
<reference evidence="5" key="1">
    <citation type="submission" date="2022-10" db="EMBL/GenBank/DDBJ databases">
        <title>Tapping the CABI collections for fungal endophytes: first genome assemblies for Collariella, Neodidymelliopsis, Ascochyta clinopodiicola, Didymella pomorum, Didymosphaeria variabile, Neocosmospora piperis and Neocucurbitaria cava.</title>
        <authorList>
            <person name="Hill R."/>
        </authorList>
    </citation>
    <scope>NUCLEOTIDE SEQUENCE</scope>
    <source>
        <strain evidence="5">IMI 356815</strain>
    </source>
</reference>
<dbReference type="Proteomes" id="UP001140513">
    <property type="component" value="Unassembled WGS sequence"/>
</dbReference>
<feature type="compositionally biased region" description="Polar residues" evidence="3">
    <location>
        <begin position="488"/>
        <end position="497"/>
    </location>
</feature>
<feature type="compositionally biased region" description="Polar residues" evidence="3">
    <location>
        <begin position="568"/>
        <end position="578"/>
    </location>
</feature>
<protein>
    <recommendedName>
        <fullName evidence="4">HTH La-type RNA-binding domain-containing protein</fullName>
    </recommendedName>
</protein>
<dbReference type="GO" id="GO:0005829">
    <property type="term" value="C:cytosol"/>
    <property type="evidence" value="ECO:0007669"/>
    <property type="project" value="TreeGrafter"/>
</dbReference>
<feature type="compositionally biased region" description="Low complexity" evidence="3">
    <location>
        <begin position="333"/>
        <end position="347"/>
    </location>
</feature>